<proteinExistence type="predicted"/>
<dbReference type="Proteomes" id="UP001148737">
    <property type="component" value="Unassembled WGS sequence"/>
</dbReference>
<name>A0ACC1R633_9HYPO</name>
<evidence type="ECO:0000313" key="2">
    <source>
        <dbReference type="Proteomes" id="UP001148737"/>
    </source>
</evidence>
<comment type="caution">
    <text evidence="1">The sequence shown here is derived from an EMBL/GenBank/DDBJ whole genome shotgun (WGS) entry which is preliminary data.</text>
</comment>
<accession>A0ACC1R633</accession>
<keyword evidence="2" id="KW-1185">Reference proteome</keyword>
<organism evidence="1 2">
    <name type="scientific">Lecanicillium saksenae</name>
    <dbReference type="NCBI Taxonomy" id="468837"/>
    <lineage>
        <taxon>Eukaryota</taxon>
        <taxon>Fungi</taxon>
        <taxon>Dikarya</taxon>
        <taxon>Ascomycota</taxon>
        <taxon>Pezizomycotina</taxon>
        <taxon>Sordariomycetes</taxon>
        <taxon>Hypocreomycetidae</taxon>
        <taxon>Hypocreales</taxon>
        <taxon>Cordycipitaceae</taxon>
        <taxon>Lecanicillium</taxon>
    </lineage>
</organism>
<dbReference type="EMBL" id="JANAKD010000022">
    <property type="protein sequence ID" value="KAJ3499086.1"/>
    <property type="molecule type" value="Genomic_DNA"/>
</dbReference>
<sequence>MTSIVGASSQTAFLSLRARLRTPECSSPSFAGRVAKPSQLDGSKTQEHLERELMKILDPYRDKAKKKDGASVGENYILLEQLAHSLAVTGAGLHEQSINEIKNSDTIIQAKIDELATDSSNTLAKSAALYELIQQPLVELSAACDPDEPEDTVIDQVADLYEEFSNAEERLDLLHEEWQACLRAEQDAWRRLLEDENEPRQELNPQVFLDAVEEIMASGEAEINNIEEEYAEYIQIESLKVMQTLMEG</sequence>
<reference evidence="1" key="1">
    <citation type="submission" date="2022-07" db="EMBL/GenBank/DDBJ databases">
        <title>Genome Sequence of Lecanicillium saksenae.</title>
        <authorList>
            <person name="Buettner E."/>
        </authorList>
    </citation>
    <scope>NUCLEOTIDE SEQUENCE</scope>
    <source>
        <strain evidence="1">VT-O1</strain>
    </source>
</reference>
<protein>
    <submittedName>
        <fullName evidence="1">Uncharacterized protein</fullName>
    </submittedName>
</protein>
<gene>
    <name evidence="1" type="ORF">NLG97_g602</name>
</gene>
<evidence type="ECO:0000313" key="1">
    <source>
        <dbReference type="EMBL" id="KAJ3499086.1"/>
    </source>
</evidence>